<proteinExistence type="predicted"/>
<gene>
    <name evidence="7" type="ORF">HMPREF2086_01294</name>
</gene>
<feature type="compositionally biased region" description="Polar residues" evidence="5">
    <location>
        <begin position="99"/>
        <end position="109"/>
    </location>
</feature>
<dbReference type="OrthoDB" id="9781577at2"/>
<keyword evidence="8" id="KW-1185">Reference proteome</keyword>
<dbReference type="GO" id="GO:0004659">
    <property type="term" value="F:prenyltransferase activity"/>
    <property type="evidence" value="ECO:0007669"/>
    <property type="project" value="UniProtKB-KW"/>
</dbReference>
<evidence type="ECO:0000256" key="4">
    <source>
        <dbReference type="ARBA" id="ARBA00022679"/>
    </source>
</evidence>
<dbReference type="InterPro" id="IPR036551">
    <property type="entry name" value="Flavin_trans-like"/>
</dbReference>
<dbReference type="AlphaFoldDB" id="V8C820"/>
<dbReference type="EMBL" id="AZJI01000005">
    <property type="protein sequence ID" value="ETD23489.1"/>
    <property type="molecule type" value="Genomic_DNA"/>
</dbReference>
<comment type="caution">
    <text evidence="7">The sequence shown here is derived from an EMBL/GenBank/DDBJ whole genome shotgun (WGS) entry which is preliminary data.</text>
</comment>
<name>V8C820_9HELI</name>
<evidence type="ECO:0000256" key="3">
    <source>
        <dbReference type="ARBA" id="ARBA00022643"/>
    </source>
</evidence>
<keyword evidence="1" id="KW-0637">Prenyltransferase</keyword>
<dbReference type="InterPro" id="IPR003382">
    <property type="entry name" value="Flavoprotein"/>
</dbReference>
<protein>
    <recommendedName>
        <fullName evidence="6">Flavoprotein domain-containing protein</fullName>
    </recommendedName>
</protein>
<keyword evidence="4" id="KW-0808">Transferase</keyword>
<dbReference type="eggNOG" id="COG0163">
    <property type="taxonomic scope" value="Bacteria"/>
</dbReference>
<dbReference type="Pfam" id="PF02441">
    <property type="entry name" value="Flavoprotein"/>
    <property type="match status" value="1"/>
</dbReference>
<evidence type="ECO:0000256" key="1">
    <source>
        <dbReference type="ARBA" id="ARBA00022602"/>
    </source>
</evidence>
<evidence type="ECO:0000313" key="7">
    <source>
        <dbReference type="EMBL" id="ETD23489.1"/>
    </source>
</evidence>
<keyword evidence="2" id="KW-0285">Flavoprotein</keyword>
<evidence type="ECO:0000313" key="8">
    <source>
        <dbReference type="Proteomes" id="UP000018731"/>
    </source>
</evidence>
<dbReference type="Gene3D" id="3.40.50.1950">
    <property type="entry name" value="Flavin prenyltransferase-like"/>
    <property type="match status" value="2"/>
</dbReference>
<dbReference type="PATRIC" id="fig|1357400.3.peg.1735"/>
<evidence type="ECO:0000256" key="2">
    <source>
        <dbReference type="ARBA" id="ARBA00022630"/>
    </source>
</evidence>
<sequence>MDFVPKRILPKRFILGISGASGVKLAKGFLRHIARDFEVHIIISKGALECAKYELKCNEDELKAYLLESCQTTSSQVKSTQKSSQTSQAKISQTKTNKAKSSNADSSQVWHSEIKSSEFMDFDSSRNLASQSLASKNSKVYIYEDSEIGAPVASGSFEAQAMAIIPTSMDCLAKIACGISDTLLTRAASVMIKERRTLLLAPREMPLNAIVCEQMQKLATLGVIIAPPIIAYYSYPKDLEEMENFIYGKWLDILGIPNELFTRWGEL</sequence>
<dbReference type="STRING" id="1357400.HMPREF2086_01294"/>
<feature type="domain" description="Flavoprotein" evidence="6">
    <location>
        <begin position="11"/>
        <end position="253"/>
    </location>
</feature>
<evidence type="ECO:0000256" key="5">
    <source>
        <dbReference type="SAM" id="MobiDB-lite"/>
    </source>
</evidence>
<dbReference type="SUPFAM" id="SSF52507">
    <property type="entry name" value="Homo-oligomeric flavin-containing Cys decarboxylases, HFCD"/>
    <property type="match status" value="2"/>
</dbReference>
<feature type="region of interest" description="Disordered" evidence="5">
    <location>
        <begin position="77"/>
        <end position="109"/>
    </location>
</feature>
<dbReference type="HOGENOM" id="CLU_074522_0_1_7"/>
<feature type="compositionally biased region" description="Low complexity" evidence="5">
    <location>
        <begin position="77"/>
        <end position="96"/>
    </location>
</feature>
<keyword evidence="3" id="KW-0288">FMN</keyword>
<evidence type="ECO:0000259" key="6">
    <source>
        <dbReference type="Pfam" id="PF02441"/>
    </source>
</evidence>
<dbReference type="RefSeq" id="WP_023928036.1">
    <property type="nucleotide sequence ID" value="NZ_KI669454.1"/>
</dbReference>
<dbReference type="NCBIfam" id="TIGR00421">
    <property type="entry name" value="ubiX_pad"/>
    <property type="match status" value="1"/>
</dbReference>
<dbReference type="InterPro" id="IPR004507">
    <property type="entry name" value="UbiX-like"/>
</dbReference>
<accession>V8C820</accession>
<dbReference type="Proteomes" id="UP000018731">
    <property type="component" value="Unassembled WGS sequence"/>
</dbReference>
<organism evidence="7 8">
    <name type="scientific">Helicobacter macacae MIT 99-5501</name>
    <dbReference type="NCBI Taxonomy" id="1357400"/>
    <lineage>
        <taxon>Bacteria</taxon>
        <taxon>Pseudomonadati</taxon>
        <taxon>Campylobacterota</taxon>
        <taxon>Epsilonproteobacteria</taxon>
        <taxon>Campylobacterales</taxon>
        <taxon>Helicobacteraceae</taxon>
        <taxon>Helicobacter</taxon>
    </lineage>
</organism>
<reference evidence="7 8" key="1">
    <citation type="journal article" date="2014" name="Genome Announc.">
        <title>Draft genome sequences of six enterohepatic helicobacter species isolated from humans and one from rhesus macaques.</title>
        <authorList>
            <person name="Shen Z."/>
            <person name="Sheh A."/>
            <person name="Young S.K."/>
            <person name="Abouelliel A."/>
            <person name="Ward D.V."/>
            <person name="Earl A.M."/>
            <person name="Fox J.G."/>
        </authorList>
    </citation>
    <scope>NUCLEOTIDE SEQUENCE [LARGE SCALE GENOMIC DNA]</scope>
    <source>
        <strain evidence="7 8">MIT 99-5501</strain>
    </source>
</reference>